<comment type="caution">
    <text evidence="2">The sequence shown here is derived from an EMBL/GenBank/DDBJ whole genome shotgun (WGS) entry which is preliminary data.</text>
</comment>
<gene>
    <name evidence="2" type="ORF">QE152_g35896</name>
</gene>
<name>A0AAW1IE27_POPJA</name>
<evidence type="ECO:0000313" key="2">
    <source>
        <dbReference type="EMBL" id="KAK9687960.1"/>
    </source>
</evidence>
<feature type="region of interest" description="Disordered" evidence="1">
    <location>
        <begin position="83"/>
        <end position="118"/>
    </location>
</feature>
<sequence>MDEDINDDIVIKETEIQNQEEFIDLDKDLSCYDEKQNLGEDIIDEMKGRIREAERRIEGRRNRVYARFFARNGVSYGIEDMSRIEPEIQESKKRATSEWSPQNDNQRKKKTMKMERKN</sequence>
<keyword evidence="3" id="KW-1185">Reference proteome</keyword>
<organism evidence="2 3">
    <name type="scientific">Popillia japonica</name>
    <name type="common">Japanese beetle</name>
    <dbReference type="NCBI Taxonomy" id="7064"/>
    <lineage>
        <taxon>Eukaryota</taxon>
        <taxon>Metazoa</taxon>
        <taxon>Ecdysozoa</taxon>
        <taxon>Arthropoda</taxon>
        <taxon>Hexapoda</taxon>
        <taxon>Insecta</taxon>
        <taxon>Pterygota</taxon>
        <taxon>Neoptera</taxon>
        <taxon>Endopterygota</taxon>
        <taxon>Coleoptera</taxon>
        <taxon>Polyphaga</taxon>
        <taxon>Scarabaeiformia</taxon>
        <taxon>Scarabaeidae</taxon>
        <taxon>Rutelinae</taxon>
        <taxon>Popillia</taxon>
    </lineage>
</organism>
<feature type="compositionally biased region" description="Basic and acidic residues" evidence="1">
    <location>
        <begin position="83"/>
        <end position="96"/>
    </location>
</feature>
<dbReference type="AlphaFoldDB" id="A0AAW1IE27"/>
<proteinExistence type="predicted"/>
<dbReference type="Proteomes" id="UP001458880">
    <property type="component" value="Unassembled WGS sequence"/>
</dbReference>
<protein>
    <submittedName>
        <fullName evidence="2">Uncharacterized protein</fullName>
    </submittedName>
</protein>
<dbReference type="EMBL" id="JASPKY010000613">
    <property type="protein sequence ID" value="KAK9687960.1"/>
    <property type="molecule type" value="Genomic_DNA"/>
</dbReference>
<reference evidence="2 3" key="1">
    <citation type="journal article" date="2024" name="BMC Genomics">
        <title>De novo assembly and annotation of Popillia japonica's genome with initial clues to its potential as an invasive pest.</title>
        <authorList>
            <person name="Cucini C."/>
            <person name="Boschi S."/>
            <person name="Funari R."/>
            <person name="Cardaioli E."/>
            <person name="Iannotti N."/>
            <person name="Marturano G."/>
            <person name="Paoli F."/>
            <person name="Bruttini M."/>
            <person name="Carapelli A."/>
            <person name="Frati F."/>
            <person name="Nardi F."/>
        </authorList>
    </citation>
    <scope>NUCLEOTIDE SEQUENCE [LARGE SCALE GENOMIC DNA]</scope>
    <source>
        <strain evidence="2">DMR45628</strain>
    </source>
</reference>
<accession>A0AAW1IE27</accession>
<evidence type="ECO:0000256" key="1">
    <source>
        <dbReference type="SAM" id="MobiDB-lite"/>
    </source>
</evidence>
<evidence type="ECO:0000313" key="3">
    <source>
        <dbReference type="Proteomes" id="UP001458880"/>
    </source>
</evidence>